<dbReference type="InterPro" id="IPR027417">
    <property type="entry name" value="P-loop_NTPase"/>
</dbReference>
<dbReference type="GO" id="GO:0003677">
    <property type="term" value="F:DNA binding"/>
    <property type="evidence" value="ECO:0007669"/>
    <property type="project" value="InterPro"/>
</dbReference>
<dbReference type="SUPFAM" id="SSF48019">
    <property type="entry name" value="post-AAA+ oligomerization domain-like"/>
    <property type="match status" value="1"/>
</dbReference>
<keyword evidence="3" id="KW-0067">ATP-binding</keyword>
<dbReference type="Pfam" id="PF13177">
    <property type="entry name" value="DNA_pol3_delta2"/>
    <property type="match status" value="1"/>
</dbReference>
<dbReference type="Gene3D" id="1.20.272.10">
    <property type="match status" value="1"/>
</dbReference>
<dbReference type="FunFam" id="3.40.50.300:FF:000952">
    <property type="entry name" value="Replication factor C subunit 2"/>
    <property type="match status" value="1"/>
</dbReference>
<dbReference type="GO" id="GO:0006281">
    <property type="term" value="P:DNA repair"/>
    <property type="evidence" value="ECO:0007669"/>
    <property type="project" value="TreeGrafter"/>
</dbReference>
<dbReference type="InterPro" id="IPR047854">
    <property type="entry name" value="RFC_lid"/>
</dbReference>
<dbReference type="GO" id="GO:0005663">
    <property type="term" value="C:DNA replication factor C complex"/>
    <property type="evidence" value="ECO:0007669"/>
    <property type="project" value="TreeGrafter"/>
</dbReference>
<dbReference type="SUPFAM" id="SSF52540">
    <property type="entry name" value="P-loop containing nucleoside triphosphate hydrolases"/>
    <property type="match status" value="1"/>
</dbReference>
<dbReference type="NCBIfam" id="NF001679">
    <property type="entry name" value="PRK00440.1"/>
    <property type="match status" value="1"/>
</dbReference>
<protein>
    <recommendedName>
        <fullName evidence="4">AAA+ ATPase domain-containing protein</fullName>
    </recommendedName>
</protein>
<name>A0A6C0IUG7_9ZZZZ</name>
<dbReference type="PANTHER" id="PTHR11669">
    <property type="entry name" value="REPLICATION FACTOR C / DNA POLYMERASE III GAMMA-TAU SUBUNIT"/>
    <property type="match status" value="1"/>
</dbReference>
<organism evidence="5">
    <name type="scientific">viral metagenome</name>
    <dbReference type="NCBI Taxonomy" id="1070528"/>
    <lineage>
        <taxon>unclassified sequences</taxon>
        <taxon>metagenomes</taxon>
        <taxon>organismal metagenomes</taxon>
    </lineage>
</organism>
<evidence type="ECO:0000313" key="5">
    <source>
        <dbReference type="EMBL" id="QHT96125.1"/>
    </source>
</evidence>
<dbReference type="GO" id="GO:0003689">
    <property type="term" value="F:DNA clamp loader activity"/>
    <property type="evidence" value="ECO:0007669"/>
    <property type="project" value="TreeGrafter"/>
</dbReference>
<dbReference type="GO" id="GO:0006261">
    <property type="term" value="P:DNA-templated DNA replication"/>
    <property type="evidence" value="ECO:0007669"/>
    <property type="project" value="TreeGrafter"/>
</dbReference>
<evidence type="ECO:0000256" key="2">
    <source>
        <dbReference type="ARBA" id="ARBA00022741"/>
    </source>
</evidence>
<proteinExistence type="predicted"/>
<dbReference type="Gene3D" id="3.40.50.300">
    <property type="entry name" value="P-loop containing nucleotide triphosphate hydrolases"/>
    <property type="match status" value="1"/>
</dbReference>
<dbReference type="Pfam" id="PF08542">
    <property type="entry name" value="Rep_fac_C"/>
    <property type="match status" value="1"/>
</dbReference>
<accession>A0A6C0IUG7</accession>
<dbReference type="PANTHER" id="PTHR11669:SF20">
    <property type="entry name" value="REPLICATION FACTOR C SUBUNIT 4"/>
    <property type="match status" value="1"/>
</dbReference>
<evidence type="ECO:0000259" key="4">
    <source>
        <dbReference type="SMART" id="SM00382"/>
    </source>
</evidence>
<keyword evidence="1" id="KW-0235">DNA replication</keyword>
<dbReference type="InterPro" id="IPR013748">
    <property type="entry name" value="Rep_factorC_C"/>
</dbReference>
<feature type="domain" description="AAA+ ATPase" evidence="4">
    <location>
        <begin position="36"/>
        <end position="168"/>
    </location>
</feature>
<dbReference type="Gene3D" id="1.10.8.60">
    <property type="match status" value="1"/>
</dbReference>
<keyword evidence="2" id="KW-0547">Nucleotide-binding</keyword>
<dbReference type="EMBL" id="MN740254">
    <property type="protein sequence ID" value="QHT96125.1"/>
    <property type="molecule type" value="Genomic_DNA"/>
</dbReference>
<evidence type="ECO:0000256" key="1">
    <source>
        <dbReference type="ARBA" id="ARBA00022705"/>
    </source>
</evidence>
<evidence type="ECO:0000256" key="3">
    <source>
        <dbReference type="ARBA" id="ARBA00022840"/>
    </source>
</evidence>
<dbReference type="Pfam" id="PF21960">
    <property type="entry name" value="RCF1-5-like_lid"/>
    <property type="match status" value="1"/>
</dbReference>
<dbReference type="CDD" id="cd00009">
    <property type="entry name" value="AAA"/>
    <property type="match status" value="1"/>
</dbReference>
<dbReference type="SMART" id="SM00382">
    <property type="entry name" value="AAA"/>
    <property type="match status" value="1"/>
</dbReference>
<reference evidence="5" key="1">
    <citation type="journal article" date="2020" name="Nature">
        <title>Giant virus diversity and host interactions through global metagenomics.</title>
        <authorList>
            <person name="Schulz F."/>
            <person name="Roux S."/>
            <person name="Paez-Espino D."/>
            <person name="Jungbluth S."/>
            <person name="Walsh D.A."/>
            <person name="Denef V.J."/>
            <person name="McMahon K.D."/>
            <person name="Konstantinidis K.T."/>
            <person name="Eloe-Fadrosh E.A."/>
            <person name="Kyrpides N.C."/>
            <person name="Woyke T."/>
        </authorList>
    </citation>
    <scope>NUCLEOTIDE SEQUENCE</scope>
    <source>
        <strain evidence="5">GVMAG-M-3300024302-11</strain>
    </source>
</reference>
<dbReference type="GO" id="GO:0005524">
    <property type="term" value="F:ATP binding"/>
    <property type="evidence" value="ECO:0007669"/>
    <property type="project" value="UniProtKB-KW"/>
</dbReference>
<dbReference type="InterPro" id="IPR003593">
    <property type="entry name" value="AAA+_ATPase"/>
</dbReference>
<dbReference type="GO" id="GO:0005634">
    <property type="term" value="C:nucleus"/>
    <property type="evidence" value="ECO:0007669"/>
    <property type="project" value="TreeGrafter"/>
</dbReference>
<sequence>MKYVSWVEKNRPNNINEICHQDEVKEGLRNFIENKNIPHLLFFGPSGSGKTSTIIAMAKEIFGVHYQDRIKELNASDERGINVVREKIKNYAQESINSNDTKTHGLPPWKIIILDEADNMTSESQYALRRIMEEYSKITRFCIICNYHHKIIDPIVSRCSLFRFKPIPALEIKNQLKFICKKEKMKCDIAVINKISEYSRGDLRKAINFLQRGYNCFGNEISSMIIDEISGIVDEKKLTKFLNDCIAKKESDVLEFINYIYTSGYSVVNQVLVLHNLILKSTKLSSQEKSEIIFILVNIDQNLIKGCDEITQLYKLSYFIMFKKSNLKT</sequence>
<dbReference type="InterPro" id="IPR008921">
    <property type="entry name" value="DNA_pol3_clamp-load_cplx_C"/>
</dbReference>
<dbReference type="CDD" id="cd18140">
    <property type="entry name" value="HLD_clamp_RFC"/>
    <property type="match status" value="1"/>
</dbReference>
<dbReference type="AlphaFoldDB" id="A0A6C0IUG7"/>
<dbReference type="InterPro" id="IPR050238">
    <property type="entry name" value="DNA_Rep/Repair_Clamp_Loader"/>
</dbReference>